<dbReference type="InterPro" id="IPR015942">
    <property type="entry name" value="Asp/Glu/hydantoin_racemase"/>
</dbReference>
<dbReference type="EC" id="5.1.1.13" evidence="3"/>
<evidence type="ECO:0000256" key="1">
    <source>
        <dbReference type="ARBA" id="ARBA00007847"/>
    </source>
</evidence>
<dbReference type="GO" id="GO:0047689">
    <property type="term" value="F:aspartate racemase activity"/>
    <property type="evidence" value="ECO:0007669"/>
    <property type="project" value="UniProtKB-EC"/>
</dbReference>
<reference evidence="3 4" key="1">
    <citation type="submission" date="2020-08" db="EMBL/GenBank/DDBJ databases">
        <title>Genomic Encyclopedia of Type Strains, Phase IV (KMG-IV): sequencing the most valuable type-strain genomes for metagenomic binning, comparative biology and taxonomic classification.</title>
        <authorList>
            <person name="Goeker M."/>
        </authorList>
    </citation>
    <scope>NUCLEOTIDE SEQUENCE [LARGE SCALE GENOMIC DNA]</scope>
    <source>
        <strain evidence="3 4">DSM 29854</strain>
    </source>
</reference>
<dbReference type="SUPFAM" id="SSF53681">
    <property type="entry name" value="Aspartate/glutamate racemase"/>
    <property type="match status" value="2"/>
</dbReference>
<accession>A0A839GAL8</accession>
<dbReference type="InterPro" id="IPR004380">
    <property type="entry name" value="Asp_race"/>
</dbReference>
<organism evidence="3 4">
    <name type="scientific">Rufibacter quisquiliarum</name>
    <dbReference type="NCBI Taxonomy" id="1549639"/>
    <lineage>
        <taxon>Bacteria</taxon>
        <taxon>Pseudomonadati</taxon>
        <taxon>Bacteroidota</taxon>
        <taxon>Cytophagia</taxon>
        <taxon>Cytophagales</taxon>
        <taxon>Hymenobacteraceae</taxon>
        <taxon>Rufibacter</taxon>
    </lineage>
</organism>
<evidence type="ECO:0000313" key="4">
    <source>
        <dbReference type="Proteomes" id="UP000563094"/>
    </source>
</evidence>
<comment type="caution">
    <text evidence="3">The sequence shown here is derived from an EMBL/GenBank/DDBJ whole genome shotgun (WGS) entry which is preliminary data.</text>
</comment>
<dbReference type="InterPro" id="IPR033134">
    <property type="entry name" value="Asp/Glu_racemase_AS_2"/>
</dbReference>
<protein>
    <submittedName>
        <fullName evidence="3">Aspartate racemase</fullName>
        <ecNumber evidence="3">5.1.1.13</ecNumber>
    </submittedName>
</protein>
<dbReference type="EMBL" id="JACJIQ010000002">
    <property type="protein sequence ID" value="MBA9075972.1"/>
    <property type="molecule type" value="Genomic_DNA"/>
</dbReference>
<dbReference type="AlphaFoldDB" id="A0A839GAL8"/>
<dbReference type="PROSITE" id="PS00924">
    <property type="entry name" value="ASP_GLU_RACEMASE_2"/>
    <property type="match status" value="1"/>
</dbReference>
<dbReference type="Proteomes" id="UP000563094">
    <property type="component" value="Unassembled WGS sequence"/>
</dbReference>
<dbReference type="Gene3D" id="3.40.50.1860">
    <property type="match status" value="2"/>
</dbReference>
<dbReference type="Pfam" id="PF01177">
    <property type="entry name" value="Asp_Glu_race"/>
    <property type="match status" value="1"/>
</dbReference>
<name>A0A839GAL8_9BACT</name>
<evidence type="ECO:0000256" key="2">
    <source>
        <dbReference type="ARBA" id="ARBA00023235"/>
    </source>
</evidence>
<gene>
    <name evidence="3" type="ORF">FHS90_000674</name>
</gene>
<proteinExistence type="inferred from homology"/>
<dbReference type="InterPro" id="IPR001920">
    <property type="entry name" value="Asp/Glu_race"/>
</dbReference>
<sequence>MKTIGLIGGMSWQSSDTYYQIINRKVKETLGGVHSCRSLMYSVDFAEIAELQHKGDWEALGVILVDAARKLERGGADFLVLCTNTLHKLAEEIEQSTPLPFLHIADATAHEIHRQGHTTVGLLGTRFTMEQDFLRRRFLEHHHISTIIPSERARERIHAIIFEELVKGILKESSRQEYLQIMEEVLHQGAQGIILGCTEIGLLIRPQDTAAILYDSAQLHAERAVEVALS</sequence>
<evidence type="ECO:0000313" key="3">
    <source>
        <dbReference type="EMBL" id="MBA9075972.1"/>
    </source>
</evidence>
<dbReference type="PANTHER" id="PTHR21198">
    <property type="entry name" value="GLUTAMATE RACEMASE"/>
    <property type="match status" value="1"/>
</dbReference>
<dbReference type="PANTHER" id="PTHR21198:SF7">
    <property type="entry name" value="ASPARTATE-GLUTAMATE RACEMASE FAMILY"/>
    <property type="match status" value="1"/>
</dbReference>
<dbReference type="RefSeq" id="WP_182511722.1">
    <property type="nucleotide sequence ID" value="NZ_JACJIQ010000002.1"/>
</dbReference>
<keyword evidence="2 3" id="KW-0413">Isomerase</keyword>
<keyword evidence="4" id="KW-1185">Reference proteome</keyword>
<dbReference type="NCBIfam" id="TIGR00035">
    <property type="entry name" value="asp_race"/>
    <property type="match status" value="1"/>
</dbReference>
<comment type="similarity">
    <text evidence="1">Belongs to the aspartate/glutamate racemases family.</text>
</comment>